<gene>
    <name evidence="1" type="ORF">R3W88_030153</name>
</gene>
<evidence type="ECO:0000313" key="1">
    <source>
        <dbReference type="EMBL" id="KAK4709228.1"/>
    </source>
</evidence>
<proteinExistence type="predicted"/>
<dbReference type="EMBL" id="JAWPEI010000012">
    <property type="protein sequence ID" value="KAK4709228.1"/>
    <property type="molecule type" value="Genomic_DNA"/>
</dbReference>
<sequence>MLFLPLNLPSCVEIYPGSYCVPRWFRPRCQVFTVDHGLSEFFLLCSRFAFSCQLLPTEAEKEIPRGVLSYSAPDLTHLNLKASIFAGGAFCKLTKLRLGNVVFCVIMYALY</sequence>
<dbReference type="AlphaFoldDB" id="A0AAV9K8K5"/>
<keyword evidence="2" id="KW-1185">Reference proteome</keyword>
<name>A0AAV9K8K5_9SOLN</name>
<organism evidence="1 2">
    <name type="scientific">Solanum pinnatisectum</name>
    <name type="common">tansyleaf nightshade</name>
    <dbReference type="NCBI Taxonomy" id="50273"/>
    <lineage>
        <taxon>Eukaryota</taxon>
        <taxon>Viridiplantae</taxon>
        <taxon>Streptophyta</taxon>
        <taxon>Embryophyta</taxon>
        <taxon>Tracheophyta</taxon>
        <taxon>Spermatophyta</taxon>
        <taxon>Magnoliopsida</taxon>
        <taxon>eudicotyledons</taxon>
        <taxon>Gunneridae</taxon>
        <taxon>Pentapetalae</taxon>
        <taxon>asterids</taxon>
        <taxon>lamiids</taxon>
        <taxon>Solanales</taxon>
        <taxon>Solanaceae</taxon>
        <taxon>Solanoideae</taxon>
        <taxon>Solaneae</taxon>
        <taxon>Solanum</taxon>
    </lineage>
</organism>
<protein>
    <submittedName>
        <fullName evidence="1">Uncharacterized protein</fullName>
    </submittedName>
</protein>
<comment type="caution">
    <text evidence="1">The sequence shown here is derived from an EMBL/GenBank/DDBJ whole genome shotgun (WGS) entry which is preliminary data.</text>
</comment>
<accession>A0AAV9K8K5</accession>
<reference evidence="1 2" key="1">
    <citation type="submission" date="2023-10" db="EMBL/GenBank/DDBJ databases">
        <title>Genome-Wide Identification Analysis in wild type Solanum Pinnatisectum Reveals Some Genes Defensing Phytophthora Infestans.</title>
        <authorList>
            <person name="Sun C."/>
        </authorList>
    </citation>
    <scope>NUCLEOTIDE SEQUENCE [LARGE SCALE GENOMIC DNA]</scope>
    <source>
        <strain evidence="1">LQN</strain>
        <tissue evidence="1">Leaf</tissue>
    </source>
</reference>
<dbReference type="Proteomes" id="UP001311915">
    <property type="component" value="Unassembled WGS sequence"/>
</dbReference>
<evidence type="ECO:0000313" key="2">
    <source>
        <dbReference type="Proteomes" id="UP001311915"/>
    </source>
</evidence>